<dbReference type="AlphaFoldDB" id="A0A2T3J837"/>
<dbReference type="SUPFAM" id="SSF53850">
    <property type="entry name" value="Periplasmic binding protein-like II"/>
    <property type="match status" value="1"/>
</dbReference>
<proteinExistence type="inferred from homology"/>
<dbReference type="SMART" id="SM00062">
    <property type="entry name" value="PBPb"/>
    <property type="match status" value="1"/>
</dbReference>
<reference evidence="7 8" key="1">
    <citation type="submission" date="2018-01" db="EMBL/GenBank/DDBJ databases">
        <title>Whole genome sequencing of Histamine producing bacteria.</title>
        <authorList>
            <person name="Butler K."/>
        </authorList>
    </citation>
    <scope>NUCLEOTIDE SEQUENCE [LARGE SCALE GENOMIC DNA]</scope>
    <source>
        <strain evidence="7 8">JCM 12947</strain>
    </source>
</reference>
<dbReference type="RefSeq" id="WP_107245194.1">
    <property type="nucleotide sequence ID" value="NZ_PYMJ01000039.1"/>
</dbReference>
<protein>
    <submittedName>
        <fullName evidence="7">Lytic transglycosylase F</fullName>
    </submittedName>
</protein>
<comment type="subcellular location">
    <subcellularLocation>
        <location evidence="1">Cell outer membrane</location>
        <topology evidence="1">Peripheral membrane protein</topology>
    </subcellularLocation>
</comment>
<dbReference type="EMBL" id="PYMJ01000039">
    <property type="protein sequence ID" value="PSU44943.1"/>
    <property type="molecule type" value="Genomic_DNA"/>
</dbReference>
<dbReference type="GO" id="GO:0008933">
    <property type="term" value="F:peptidoglycan lytic transglycosylase activity"/>
    <property type="evidence" value="ECO:0007669"/>
    <property type="project" value="TreeGrafter"/>
</dbReference>
<dbReference type="InterPro" id="IPR001638">
    <property type="entry name" value="Solute-binding_3/MltF_N"/>
</dbReference>
<dbReference type="Gene3D" id="3.40.190.10">
    <property type="entry name" value="Periplasmic binding protein-like II"/>
    <property type="match status" value="2"/>
</dbReference>
<dbReference type="OrthoDB" id="9815002at2"/>
<feature type="signal peptide" evidence="5">
    <location>
        <begin position="1"/>
        <end position="21"/>
    </location>
</feature>
<evidence type="ECO:0000256" key="4">
    <source>
        <dbReference type="ARBA" id="ARBA00023237"/>
    </source>
</evidence>
<evidence type="ECO:0000256" key="1">
    <source>
        <dbReference type="ARBA" id="ARBA00004339"/>
    </source>
</evidence>
<dbReference type="InterPro" id="IPR008258">
    <property type="entry name" value="Transglycosylase_SLT_dom_1"/>
</dbReference>
<evidence type="ECO:0000313" key="8">
    <source>
        <dbReference type="Proteomes" id="UP000240987"/>
    </source>
</evidence>
<keyword evidence="3 5" id="KW-0732">Signal</keyword>
<dbReference type="GO" id="GO:0009279">
    <property type="term" value="C:cell outer membrane"/>
    <property type="evidence" value="ECO:0007669"/>
    <property type="project" value="UniProtKB-SubCell"/>
</dbReference>
<dbReference type="SUPFAM" id="SSF53955">
    <property type="entry name" value="Lysozyme-like"/>
    <property type="match status" value="1"/>
</dbReference>
<dbReference type="CDD" id="cd01009">
    <property type="entry name" value="PBP2_YfhD_N"/>
    <property type="match status" value="1"/>
</dbReference>
<evidence type="ECO:0000256" key="2">
    <source>
        <dbReference type="ARBA" id="ARBA00010333"/>
    </source>
</evidence>
<keyword evidence="4" id="KW-0472">Membrane</keyword>
<accession>A0A2T3J837</accession>
<dbReference type="Gene3D" id="1.10.530.10">
    <property type="match status" value="1"/>
</dbReference>
<comment type="similarity">
    <text evidence="2">Belongs to the bacterial solute-binding protein 3 family.</text>
</comment>
<feature type="domain" description="Solute-binding protein family 3/N-terminal" evidence="6">
    <location>
        <begin position="44"/>
        <end position="282"/>
    </location>
</feature>
<comment type="caution">
    <text evidence="7">The sequence shown here is derived from an EMBL/GenBank/DDBJ whole genome shotgun (WGS) entry which is preliminary data.</text>
</comment>
<evidence type="ECO:0000313" key="7">
    <source>
        <dbReference type="EMBL" id="PSU44943.1"/>
    </source>
</evidence>
<evidence type="ECO:0000256" key="5">
    <source>
        <dbReference type="SAM" id="SignalP"/>
    </source>
</evidence>
<dbReference type="Pfam" id="PF01464">
    <property type="entry name" value="SLT"/>
    <property type="match status" value="1"/>
</dbReference>
<evidence type="ECO:0000259" key="6">
    <source>
        <dbReference type="SMART" id="SM00062"/>
    </source>
</evidence>
<dbReference type="PANTHER" id="PTHR35936">
    <property type="entry name" value="MEMBRANE-BOUND LYTIC MUREIN TRANSGLYCOSYLASE F"/>
    <property type="match status" value="1"/>
</dbReference>
<name>A0A2T3J837_9GAMM</name>
<dbReference type="GO" id="GO:0009253">
    <property type="term" value="P:peptidoglycan catabolic process"/>
    <property type="evidence" value="ECO:0007669"/>
    <property type="project" value="TreeGrafter"/>
</dbReference>
<feature type="chain" id="PRO_5015667087" evidence="5">
    <location>
        <begin position="22"/>
        <end position="480"/>
    </location>
</feature>
<organism evidence="7 8">
    <name type="scientific">Photobacterium frigidiphilum</name>
    <dbReference type="NCBI Taxonomy" id="264736"/>
    <lineage>
        <taxon>Bacteria</taxon>
        <taxon>Pseudomonadati</taxon>
        <taxon>Pseudomonadota</taxon>
        <taxon>Gammaproteobacteria</taxon>
        <taxon>Vibrionales</taxon>
        <taxon>Vibrionaceae</taxon>
        <taxon>Photobacterium</taxon>
    </lineage>
</organism>
<dbReference type="CDD" id="cd13403">
    <property type="entry name" value="MLTF-like"/>
    <property type="match status" value="1"/>
</dbReference>
<dbReference type="InterPro" id="IPR023346">
    <property type="entry name" value="Lysozyme-like_dom_sf"/>
</dbReference>
<keyword evidence="8" id="KW-1185">Reference proteome</keyword>
<gene>
    <name evidence="7" type="ORF">C9J12_25055</name>
</gene>
<sequence>MLKRFVIALLCFNAFISTSFALEVFPINNTKFTGDLTQISEHGVIRILVSADLGFYYLDKGHPKGITSEMLLLFEQHVLNSTKQKLHLQVIPINRDQLLPALQAGVGDIVAANLTITRQRKKTVDFSSPILSNINEIFITHTDKSPITQLKDLSKKNVWIRASSSYYRSVNRINKKLAKQGLETMYIHFIEETLQDYELLQMIQQKIIPMTVLDNHKAEFWDLVTDDLKMHTEFPIRKGGAIGWAFRKDSPELAELVNNFIEKNRYGTLNGNIIFNRYLNSKAWFQKVVSATNIAKFKKLEKRFVRYSNMYDMNWLLIAAQAFQESQFDQTKRSHAGAVGIMQILPQTAKEPYINISNIYNIDNNIHAGVKYMDFILNRYYDTDDIDDMNKMFFALASYNAGPGRINRMRKLAKEQGYDSTKWFNNVEVITRKHVGLEPITYVGNINRYYTVYKQIFSLQNVTSQQAALRHKDYLFIPSH</sequence>
<evidence type="ECO:0000256" key="3">
    <source>
        <dbReference type="ARBA" id="ARBA00022729"/>
    </source>
</evidence>
<keyword evidence="4" id="KW-0998">Cell outer membrane</keyword>
<dbReference type="Pfam" id="PF00497">
    <property type="entry name" value="SBP_bac_3"/>
    <property type="match status" value="1"/>
</dbReference>
<dbReference type="PANTHER" id="PTHR35936:SF32">
    <property type="entry name" value="MEMBRANE-BOUND LYTIC MUREIN TRANSGLYCOSYLASE F"/>
    <property type="match status" value="1"/>
</dbReference>
<dbReference type="Proteomes" id="UP000240987">
    <property type="component" value="Unassembled WGS sequence"/>
</dbReference>